<dbReference type="InterPro" id="IPR029526">
    <property type="entry name" value="PGBD"/>
</dbReference>
<dbReference type="GeneID" id="108252520"/>
<evidence type="ECO:0000259" key="1">
    <source>
        <dbReference type="Pfam" id="PF13843"/>
    </source>
</evidence>
<reference evidence="3" key="1">
    <citation type="submission" date="2025-08" db="UniProtKB">
        <authorList>
            <consortium name="RefSeq"/>
        </authorList>
    </citation>
    <scope>IDENTIFICATION</scope>
</reference>
<name>A0A1S4ECX4_DIACI</name>
<dbReference type="KEGG" id="dci:108252520"/>
<dbReference type="PaxDb" id="121845-A0A1S4ECX4"/>
<sequence length="469" mass="53893">MSHYPGVQNIAKDAFSPLDCWKLFFDNAFLEEIVRCTNKFILVNRDEKKKDLNEKYTDLAELRALCGLLYMCSMYGNNFLSPADLWRTDGTGIEIFSLTMSYTRFQFLSRSLNFDDIKTRPTRKEQDKLAQVRTMTEMFLQNCQKVFSVSDLVSIKEKYEPFQGKCSFKQYLPNSTKKYGVKFYTALDAIMFYTFNFEIDVPNQVEGEHKVDNSPESVVLRLCTPVLHEGRTVICDHPYATPLLAKKLLSKQTYLVGRWDRHEQAIPKHFASAKQWGSRKRIQVGYTEDVTLVATLKKKSCLVTASTRPDENPDELNTLVSTVHDMVDRVTDSHDSITVNTPGTRWPMLVFYFLLNTAATNALIISRCNGNDVTSRRDFIRDLSMSLCHDHLVARLLCESVPITMKARIAKITKSQIPTVALECPPTSRHRCQECPSKKNRKTTNICKHCRKFLCIEHLVKICGSCYEQ</sequence>
<dbReference type="PANTHER" id="PTHR46599">
    <property type="entry name" value="PIGGYBAC TRANSPOSABLE ELEMENT-DERIVED PROTEIN 4"/>
    <property type="match status" value="1"/>
</dbReference>
<dbReference type="OMA" id="VMRLQIC"/>
<feature type="domain" description="PiggyBac transposable element-derived protein" evidence="1">
    <location>
        <begin position="16"/>
        <end position="362"/>
    </location>
</feature>
<evidence type="ECO:0000313" key="2">
    <source>
        <dbReference type="Proteomes" id="UP000079169"/>
    </source>
</evidence>
<dbReference type="RefSeq" id="XP_017300008.1">
    <property type="nucleotide sequence ID" value="XM_017444519.1"/>
</dbReference>
<dbReference type="Proteomes" id="UP000079169">
    <property type="component" value="Unplaced"/>
</dbReference>
<evidence type="ECO:0000313" key="3">
    <source>
        <dbReference type="RefSeq" id="XP_017300008.1"/>
    </source>
</evidence>
<protein>
    <submittedName>
        <fullName evidence="3">PiggyBac transposable element-derived protein 4-like</fullName>
    </submittedName>
</protein>
<proteinExistence type="predicted"/>
<dbReference type="AlphaFoldDB" id="A0A1S4ECX4"/>
<gene>
    <name evidence="3" type="primary">LOC108252520</name>
</gene>
<organism evidence="2 3">
    <name type="scientific">Diaphorina citri</name>
    <name type="common">Asian citrus psyllid</name>
    <dbReference type="NCBI Taxonomy" id="121845"/>
    <lineage>
        <taxon>Eukaryota</taxon>
        <taxon>Metazoa</taxon>
        <taxon>Ecdysozoa</taxon>
        <taxon>Arthropoda</taxon>
        <taxon>Hexapoda</taxon>
        <taxon>Insecta</taxon>
        <taxon>Pterygota</taxon>
        <taxon>Neoptera</taxon>
        <taxon>Paraneoptera</taxon>
        <taxon>Hemiptera</taxon>
        <taxon>Sternorrhyncha</taxon>
        <taxon>Psylloidea</taxon>
        <taxon>Psyllidae</taxon>
        <taxon>Diaphorininae</taxon>
        <taxon>Diaphorina</taxon>
    </lineage>
</organism>
<dbReference type="STRING" id="121845.A0A1S4ECX4"/>
<dbReference type="Pfam" id="PF13843">
    <property type="entry name" value="DDE_Tnp_1_7"/>
    <property type="match status" value="1"/>
</dbReference>
<keyword evidence="2" id="KW-1185">Reference proteome</keyword>
<accession>A0A1S4ECX4</accession>
<dbReference type="PANTHER" id="PTHR46599:SF3">
    <property type="entry name" value="PIGGYBAC TRANSPOSABLE ELEMENT-DERIVED PROTEIN 4"/>
    <property type="match status" value="1"/>
</dbReference>